<feature type="non-terminal residue" evidence="1">
    <location>
        <position position="1"/>
    </location>
</feature>
<keyword evidence="2" id="KW-1185">Reference proteome</keyword>
<dbReference type="GeneID" id="11519082"/>
<accession>G2QUT0</accession>
<proteinExistence type="predicted"/>
<gene>
    <name evidence="1" type="ORF">THITE_40408</name>
</gene>
<dbReference type="OrthoDB" id="10501819at2759"/>
<sequence>ISVSGYWNIDEVGIIIAMLNRRFEVLVLNIEKKILVKIVDFYNRKSTTIISASNALGDAIPTYNIFKEWLNEN</sequence>
<name>G2QUT0_THETT</name>
<dbReference type="eggNOG" id="ENOG502RJ5M">
    <property type="taxonomic scope" value="Eukaryota"/>
</dbReference>
<evidence type="ECO:0008006" key="3">
    <source>
        <dbReference type="Google" id="ProtNLM"/>
    </source>
</evidence>
<dbReference type="Proteomes" id="UP000008181">
    <property type="component" value="Chromosome 1"/>
</dbReference>
<reference evidence="1 2" key="1">
    <citation type="journal article" date="2011" name="Nat. Biotechnol.">
        <title>Comparative genomic analysis of the thermophilic biomass-degrading fungi Myceliophthora thermophila and Thielavia terrestris.</title>
        <authorList>
            <person name="Berka R.M."/>
            <person name="Grigoriev I.V."/>
            <person name="Otillar R."/>
            <person name="Salamov A."/>
            <person name="Grimwood J."/>
            <person name="Reid I."/>
            <person name="Ishmael N."/>
            <person name="John T."/>
            <person name="Darmond C."/>
            <person name="Moisan M.-C."/>
            <person name="Henrissat B."/>
            <person name="Coutinho P.M."/>
            <person name="Lombard V."/>
            <person name="Natvig D.O."/>
            <person name="Lindquist E."/>
            <person name="Schmutz J."/>
            <person name="Lucas S."/>
            <person name="Harris P."/>
            <person name="Powlowski J."/>
            <person name="Bellemare A."/>
            <person name="Taylor D."/>
            <person name="Butler G."/>
            <person name="de Vries R.P."/>
            <person name="Allijn I.E."/>
            <person name="van den Brink J."/>
            <person name="Ushinsky S."/>
            <person name="Storms R."/>
            <person name="Powell A.J."/>
            <person name="Paulsen I.T."/>
            <person name="Elbourne L.D.H."/>
            <person name="Baker S.E."/>
            <person name="Magnuson J."/>
            <person name="LaBoissiere S."/>
            <person name="Clutterbuck A.J."/>
            <person name="Martinez D."/>
            <person name="Wogulis M."/>
            <person name="de Leon A.L."/>
            <person name="Rey M.W."/>
            <person name="Tsang A."/>
        </authorList>
    </citation>
    <scope>NUCLEOTIDE SEQUENCE [LARGE SCALE GENOMIC DNA]</scope>
    <source>
        <strain evidence="2">ATCC 38088 / NRRL 8126</strain>
    </source>
</reference>
<dbReference type="RefSeq" id="XP_003650061.1">
    <property type="nucleotide sequence ID" value="XM_003650013.1"/>
</dbReference>
<dbReference type="HOGENOM" id="CLU_2711823_0_0_1"/>
<dbReference type="EMBL" id="CP003009">
    <property type="protein sequence ID" value="AEO63725.1"/>
    <property type="molecule type" value="Genomic_DNA"/>
</dbReference>
<organism evidence="1 2">
    <name type="scientific">Thermothielavioides terrestris (strain ATCC 38088 / NRRL 8126)</name>
    <name type="common">Thielavia terrestris</name>
    <dbReference type="NCBI Taxonomy" id="578455"/>
    <lineage>
        <taxon>Eukaryota</taxon>
        <taxon>Fungi</taxon>
        <taxon>Dikarya</taxon>
        <taxon>Ascomycota</taxon>
        <taxon>Pezizomycotina</taxon>
        <taxon>Sordariomycetes</taxon>
        <taxon>Sordariomycetidae</taxon>
        <taxon>Sordariales</taxon>
        <taxon>Chaetomiaceae</taxon>
        <taxon>Thermothielavioides</taxon>
        <taxon>Thermothielavioides terrestris</taxon>
    </lineage>
</organism>
<dbReference type="AlphaFoldDB" id="G2QUT0"/>
<protein>
    <recommendedName>
        <fullName evidence="3">DDE-1 domain-containing protein</fullName>
    </recommendedName>
</protein>
<evidence type="ECO:0000313" key="2">
    <source>
        <dbReference type="Proteomes" id="UP000008181"/>
    </source>
</evidence>
<evidence type="ECO:0000313" key="1">
    <source>
        <dbReference type="EMBL" id="AEO63725.1"/>
    </source>
</evidence>
<dbReference type="KEGG" id="ttt:THITE_40408"/>